<reference evidence="6" key="1">
    <citation type="submission" date="2022-09" db="EMBL/GenBank/DDBJ databases">
        <title>Eubacterium sp. LFL-14 isolated from human feces.</title>
        <authorList>
            <person name="Liu F."/>
        </authorList>
    </citation>
    <scope>NUCLEOTIDE SEQUENCE</scope>
    <source>
        <strain evidence="6">LFL-14</strain>
    </source>
</reference>
<comment type="subcellular location">
    <subcellularLocation>
        <location evidence="1">Membrane</location>
        <topology evidence="1">Multi-pass membrane protein</topology>
    </subcellularLocation>
</comment>
<keyword evidence="2 5" id="KW-0812">Transmembrane</keyword>
<dbReference type="InterPro" id="IPR035952">
    <property type="entry name" value="Rhomboid-like_sf"/>
</dbReference>
<evidence type="ECO:0008006" key="8">
    <source>
        <dbReference type="Google" id="ProtNLM"/>
    </source>
</evidence>
<proteinExistence type="predicted"/>
<evidence type="ECO:0000256" key="5">
    <source>
        <dbReference type="SAM" id="Phobius"/>
    </source>
</evidence>
<feature type="transmembrane region" description="Helical" evidence="5">
    <location>
        <begin position="158"/>
        <end position="179"/>
    </location>
</feature>
<evidence type="ECO:0000256" key="3">
    <source>
        <dbReference type="ARBA" id="ARBA00022989"/>
    </source>
</evidence>
<keyword evidence="7" id="KW-1185">Reference proteome</keyword>
<dbReference type="RefSeq" id="WP_260978750.1">
    <property type="nucleotide sequence ID" value="NZ_JAODBU010000007.1"/>
</dbReference>
<dbReference type="EMBL" id="JAODBU010000007">
    <property type="protein sequence ID" value="MCT7399141.1"/>
    <property type="molecule type" value="Genomic_DNA"/>
</dbReference>
<evidence type="ECO:0000256" key="4">
    <source>
        <dbReference type="ARBA" id="ARBA00023136"/>
    </source>
</evidence>
<comment type="caution">
    <text evidence="6">The sequence shown here is derived from an EMBL/GenBank/DDBJ whole genome shotgun (WGS) entry which is preliminary data.</text>
</comment>
<evidence type="ECO:0000313" key="6">
    <source>
        <dbReference type="EMBL" id="MCT7399141.1"/>
    </source>
</evidence>
<feature type="transmembrane region" description="Helical" evidence="5">
    <location>
        <begin position="214"/>
        <end position="232"/>
    </location>
</feature>
<feature type="transmembrane region" description="Helical" evidence="5">
    <location>
        <begin position="12"/>
        <end position="35"/>
    </location>
</feature>
<gene>
    <name evidence="6" type="ORF">N5B56_08610</name>
</gene>
<keyword evidence="4 5" id="KW-0472">Membrane</keyword>
<sequence length="307" mass="35713">MKQSNFERKFSRYAISNLSLYLVIGYAIGYAIYYLFPDLYEYITFDPYLILHGQIWRLVSWVVTMPEALGLFTIIMLFFYYSVGNNLEYTWGKYRYNVYIFSGMLFTIIGAFLLYAILIIMCNTTGEYETVLNAVGMSYSGTSVTDLAVIYRGIGMGIGNFVSTYYINMSIFLAFAATYPNAEVLLYFIIPIKVKWLGVLYGAFIFAEILQGSWVTRMMVITSLLNFMIFFLQTRNKLSPYQIKRKREYRKNIRQATQPKYENGAKHKCAICGRTELDDPNLTFRYCSKCSGNKEYCQDHLFTHTHC</sequence>
<dbReference type="SUPFAM" id="SSF144091">
    <property type="entry name" value="Rhomboid-like"/>
    <property type="match status" value="1"/>
</dbReference>
<dbReference type="Proteomes" id="UP001431199">
    <property type="component" value="Unassembled WGS sequence"/>
</dbReference>
<accession>A0ABT2M0U0</accession>
<keyword evidence="3 5" id="KW-1133">Transmembrane helix</keyword>
<organism evidence="6 7">
    <name type="scientific">Eubacterium album</name>
    <dbReference type="NCBI Taxonomy" id="2978477"/>
    <lineage>
        <taxon>Bacteria</taxon>
        <taxon>Bacillati</taxon>
        <taxon>Bacillota</taxon>
        <taxon>Clostridia</taxon>
        <taxon>Eubacteriales</taxon>
        <taxon>Eubacteriaceae</taxon>
        <taxon>Eubacterium</taxon>
    </lineage>
</organism>
<evidence type="ECO:0000256" key="2">
    <source>
        <dbReference type="ARBA" id="ARBA00022692"/>
    </source>
</evidence>
<feature type="transmembrane region" description="Helical" evidence="5">
    <location>
        <begin position="185"/>
        <end position="207"/>
    </location>
</feature>
<evidence type="ECO:0000256" key="1">
    <source>
        <dbReference type="ARBA" id="ARBA00004141"/>
    </source>
</evidence>
<name>A0ABT2M0U0_9FIRM</name>
<feature type="transmembrane region" description="Helical" evidence="5">
    <location>
        <begin position="96"/>
        <end position="120"/>
    </location>
</feature>
<feature type="transmembrane region" description="Helical" evidence="5">
    <location>
        <begin position="55"/>
        <end position="84"/>
    </location>
</feature>
<evidence type="ECO:0000313" key="7">
    <source>
        <dbReference type="Proteomes" id="UP001431199"/>
    </source>
</evidence>
<protein>
    <recommendedName>
        <fullName evidence="8">Membrane associated serine protease, rhomboid family</fullName>
    </recommendedName>
</protein>